<dbReference type="CTD" id="20195257"/>
<keyword evidence="3 7" id="KW-0812">Transmembrane</keyword>
<dbReference type="AlphaFoldDB" id="T1EFA5"/>
<evidence type="ECO:0000313" key="10">
    <source>
        <dbReference type="EnsemblMetazoa" id="HelroP111355"/>
    </source>
</evidence>
<dbReference type="eggNOG" id="KOG2290">
    <property type="taxonomic scope" value="Eukaryota"/>
</dbReference>
<dbReference type="SUPFAM" id="SSF144091">
    <property type="entry name" value="Rhomboid-like"/>
    <property type="match status" value="1"/>
</dbReference>
<proteinExistence type="inferred from homology"/>
<evidence type="ECO:0000313" key="11">
    <source>
        <dbReference type="Proteomes" id="UP000015101"/>
    </source>
</evidence>
<dbReference type="OMA" id="QENIWIG"/>
<keyword evidence="11" id="KW-1185">Reference proteome</keyword>
<keyword evidence="6 7" id="KW-0472">Membrane</keyword>
<dbReference type="InterPro" id="IPR035952">
    <property type="entry name" value="Rhomboid-like_sf"/>
</dbReference>
<dbReference type="GO" id="GO:0042058">
    <property type="term" value="P:regulation of epidermal growth factor receptor signaling pathway"/>
    <property type="evidence" value="ECO:0000318"/>
    <property type="project" value="GO_Central"/>
</dbReference>
<evidence type="ECO:0000256" key="2">
    <source>
        <dbReference type="ARBA" id="ARBA00009045"/>
    </source>
</evidence>
<keyword evidence="5 7" id="KW-1133">Transmembrane helix</keyword>
<feature type="domain" description="Peptidase S54 rhomboid" evidence="8">
    <location>
        <begin position="282"/>
        <end position="420"/>
    </location>
</feature>
<evidence type="ECO:0000259" key="8">
    <source>
        <dbReference type="Pfam" id="PF01694"/>
    </source>
</evidence>
<dbReference type="InParanoid" id="T1EFA5"/>
<protein>
    <recommendedName>
        <fullName evidence="8">Peptidase S54 rhomboid domain-containing protein</fullName>
    </recommendedName>
</protein>
<feature type="transmembrane region" description="Helical" evidence="7">
    <location>
        <begin position="317"/>
        <end position="342"/>
    </location>
</feature>
<dbReference type="HOGENOM" id="CLU_011531_3_1_1"/>
<sequence length="493" mass="55846">MPDDVINNLPDNGKRQFAIGIVGEFLGTNYKESGITRETLDQLEEMQDYRPFFTYWATFVQIIIFIIATSVYGFSPLGFSETPIFAEVRTVSLAIEKVFYNEKNNMWIGPKQADLIHLGAKYSPCMRRDANVVDRLNMDIEEEEETGCCSYNDGSGCVQLSSLRCPKTLASWYNNTVCGLDPDYCSSASVLPTMWPKNNITEWPICQEVPLIPPNGPKHMTCEVVARPCCVGIHGQCIITTPAYCAFRGGYFHPEANLCSQVKSCLSEICGMLPFYNETYPNQFYRLWTSLFLHAGILQLLITIIFQYFIMRDIERLLGWFRVCVIYIASGIAGSLASAIFLPYHVEAGPSGSQFGLLASLFVEVIYGWQLGIVQSPCLVIFKLTSILIFLFIIGLFPWVDNYAHLFGFIFGFFISFALMPYAAELKILGRRGQILCMAACSVVVLVMFLVLFILFYVSPIYSCDYCQYFNCIPFTQYFCKSMEVKVHDSREL</sequence>
<dbReference type="Proteomes" id="UP000015101">
    <property type="component" value="Unassembled WGS sequence"/>
</dbReference>
<keyword evidence="4" id="KW-0256">Endoplasmic reticulum</keyword>
<evidence type="ECO:0000256" key="3">
    <source>
        <dbReference type="ARBA" id="ARBA00022692"/>
    </source>
</evidence>
<evidence type="ECO:0000313" key="9">
    <source>
        <dbReference type="EMBL" id="ESO04883.1"/>
    </source>
</evidence>
<dbReference type="PANTHER" id="PTHR45965:SF3">
    <property type="entry name" value="INACTIVE RHOMBOID PROTEIN 1"/>
    <property type="match status" value="1"/>
</dbReference>
<dbReference type="PANTHER" id="PTHR45965">
    <property type="entry name" value="INACTIVE RHOMBOID PROTEIN"/>
    <property type="match status" value="1"/>
</dbReference>
<comment type="subcellular location">
    <subcellularLocation>
        <location evidence="1">Endoplasmic reticulum membrane</location>
        <topology evidence="1">Multi-pass membrane protein</topology>
    </subcellularLocation>
</comment>
<feature type="transmembrane region" description="Helical" evidence="7">
    <location>
        <begin position="436"/>
        <end position="458"/>
    </location>
</feature>
<feature type="transmembrane region" description="Helical" evidence="7">
    <location>
        <begin position="380"/>
        <end position="400"/>
    </location>
</feature>
<dbReference type="RefSeq" id="XP_009016816.1">
    <property type="nucleotide sequence ID" value="XM_009018568.1"/>
</dbReference>
<dbReference type="STRING" id="6412.T1EFA5"/>
<feature type="transmembrane region" description="Helical" evidence="7">
    <location>
        <begin position="406"/>
        <end position="424"/>
    </location>
</feature>
<dbReference type="EnsemblMetazoa" id="HelroT111355">
    <property type="protein sequence ID" value="HelroP111355"/>
    <property type="gene ID" value="HelroG111355"/>
</dbReference>
<comment type="similarity">
    <text evidence="2">Belongs to the peptidase S54 family.</text>
</comment>
<dbReference type="OrthoDB" id="2146116at2759"/>
<feature type="transmembrane region" description="Helical" evidence="7">
    <location>
        <begin position="52"/>
        <end position="74"/>
    </location>
</feature>
<dbReference type="FunFam" id="1.20.1540.10:FF:000025">
    <property type="entry name" value="Putative rhomboid family"/>
    <property type="match status" value="1"/>
</dbReference>
<dbReference type="InterPro" id="IPR022764">
    <property type="entry name" value="Peptidase_S54_rhomboid_dom"/>
</dbReference>
<dbReference type="GeneID" id="20195257"/>
<dbReference type="Gene3D" id="1.20.1540.10">
    <property type="entry name" value="Rhomboid-like"/>
    <property type="match status" value="1"/>
</dbReference>
<dbReference type="EMBL" id="AMQM01003959">
    <property type="status" value="NOT_ANNOTATED_CDS"/>
    <property type="molecule type" value="Genomic_DNA"/>
</dbReference>
<dbReference type="GO" id="GO:0050708">
    <property type="term" value="P:regulation of protein secretion"/>
    <property type="evidence" value="ECO:0000318"/>
    <property type="project" value="GO_Central"/>
</dbReference>
<dbReference type="InterPro" id="IPR051512">
    <property type="entry name" value="Inactive_Rhomboid"/>
</dbReference>
<reference evidence="11" key="1">
    <citation type="submission" date="2012-12" db="EMBL/GenBank/DDBJ databases">
        <authorList>
            <person name="Hellsten U."/>
            <person name="Grimwood J."/>
            <person name="Chapman J.A."/>
            <person name="Shapiro H."/>
            <person name="Aerts A."/>
            <person name="Otillar R.P."/>
            <person name="Terry A.Y."/>
            <person name="Boore J.L."/>
            <person name="Simakov O."/>
            <person name="Marletaz F."/>
            <person name="Cho S.-J."/>
            <person name="Edsinger-Gonzales E."/>
            <person name="Havlak P."/>
            <person name="Kuo D.-H."/>
            <person name="Larsson T."/>
            <person name="Lv J."/>
            <person name="Arendt D."/>
            <person name="Savage R."/>
            <person name="Osoegawa K."/>
            <person name="de Jong P."/>
            <person name="Lindberg D.R."/>
            <person name="Seaver E.C."/>
            <person name="Weisblat D.A."/>
            <person name="Putnam N.H."/>
            <person name="Grigoriev I.V."/>
            <person name="Rokhsar D.S."/>
        </authorList>
    </citation>
    <scope>NUCLEOTIDE SEQUENCE</scope>
</reference>
<dbReference type="EMBL" id="KB096411">
    <property type="protein sequence ID" value="ESO04883.1"/>
    <property type="molecule type" value="Genomic_DNA"/>
</dbReference>
<reference evidence="10" key="3">
    <citation type="submission" date="2015-06" db="UniProtKB">
        <authorList>
            <consortium name="EnsemblMetazoa"/>
        </authorList>
    </citation>
    <scope>IDENTIFICATION</scope>
</reference>
<evidence type="ECO:0000256" key="5">
    <source>
        <dbReference type="ARBA" id="ARBA00022989"/>
    </source>
</evidence>
<dbReference type="GO" id="GO:0004252">
    <property type="term" value="F:serine-type endopeptidase activity"/>
    <property type="evidence" value="ECO:0007669"/>
    <property type="project" value="InterPro"/>
</dbReference>
<feature type="transmembrane region" description="Helical" evidence="7">
    <location>
        <begin position="354"/>
        <end position="373"/>
    </location>
</feature>
<evidence type="ECO:0000256" key="1">
    <source>
        <dbReference type="ARBA" id="ARBA00004477"/>
    </source>
</evidence>
<reference evidence="9 11" key="2">
    <citation type="journal article" date="2013" name="Nature">
        <title>Insights into bilaterian evolution from three spiralian genomes.</title>
        <authorList>
            <person name="Simakov O."/>
            <person name="Marletaz F."/>
            <person name="Cho S.J."/>
            <person name="Edsinger-Gonzales E."/>
            <person name="Havlak P."/>
            <person name="Hellsten U."/>
            <person name="Kuo D.H."/>
            <person name="Larsson T."/>
            <person name="Lv J."/>
            <person name="Arendt D."/>
            <person name="Savage R."/>
            <person name="Osoegawa K."/>
            <person name="de Jong P."/>
            <person name="Grimwood J."/>
            <person name="Chapman J.A."/>
            <person name="Shapiro H."/>
            <person name="Aerts A."/>
            <person name="Otillar R.P."/>
            <person name="Terry A.Y."/>
            <person name="Boore J.L."/>
            <person name="Grigoriev I.V."/>
            <person name="Lindberg D.R."/>
            <person name="Seaver E.C."/>
            <person name="Weisblat D.A."/>
            <person name="Putnam N.H."/>
            <person name="Rokhsar D.S."/>
        </authorList>
    </citation>
    <scope>NUCLEOTIDE SEQUENCE</scope>
</reference>
<accession>T1EFA5</accession>
<evidence type="ECO:0000256" key="6">
    <source>
        <dbReference type="ARBA" id="ARBA00023136"/>
    </source>
</evidence>
<evidence type="ECO:0000256" key="4">
    <source>
        <dbReference type="ARBA" id="ARBA00022824"/>
    </source>
</evidence>
<gene>
    <name evidence="10" type="primary">20195257</name>
    <name evidence="9" type="ORF">HELRODRAFT_111355</name>
</gene>
<feature type="transmembrane region" description="Helical" evidence="7">
    <location>
        <begin position="287"/>
        <end position="310"/>
    </location>
</feature>
<evidence type="ECO:0000256" key="7">
    <source>
        <dbReference type="SAM" id="Phobius"/>
    </source>
</evidence>
<name>T1EFA5_HELRO</name>
<dbReference type="KEGG" id="hro:HELRODRAFT_111355"/>
<dbReference type="Pfam" id="PF01694">
    <property type="entry name" value="Rhomboid"/>
    <property type="match status" value="1"/>
</dbReference>
<dbReference type="GO" id="GO:0005789">
    <property type="term" value="C:endoplasmic reticulum membrane"/>
    <property type="evidence" value="ECO:0000318"/>
    <property type="project" value="GO_Central"/>
</dbReference>
<organism evidence="10 11">
    <name type="scientific">Helobdella robusta</name>
    <name type="common">Californian leech</name>
    <dbReference type="NCBI Taxonomy" id="6412"/>
    <lineage>
        <taxon>Eukaryota</taxon>
        <taxon>Metazoa</taxon>
        <taxon>Spiralia</taxon>
        <taxon>Lophotrochozoa</taxon>
        <taxon>Annelida</taxon>
        <taxon>Clitellata</taxon>
        <taxon>Hirudinea</taxon>
        <taxon>Rhynchobdellida</taxon>
        <taxon>Glossiphoniidae</taxon>
        <taxon>Helobdella</taxon>
    </lineage>
</organism>